<feature type="compositionally biased region" description="Low complexity" evidence="2">
    <location>
        <begin position="313"/>
        <end position="328"/>
    </location>
</feature>
<dbReference type="GO" id="GO:0001881">
    <property type="term" value="P:receptor recycling"/>
    <property type="evidence" value="ECO:0007669"/>
    <property type="project" value="TreeGrafter"/>
</dbReference>
<accession>A0A2P6VBE2</accession>
<dbReference type="GO" id="GO:0042147">
    <property type="term" value="P:retrograde transport, endosome to Golgi"/>
    <property type="evidence" value="ECO:0007669"/>
    <property type="project" value="TreeGrafter"/>
</dbReference>
<evidence type="ECO:0000313" key="4">
    <source>
        <dbReference type="EMBL" id="PSC71403.1"/>
    </source>
</evidence>
<dbReference type="GO" id="GO:0005769">
    <property type="term" value="C:early endosome"/>
    <property type="evidence" value="ECO:0007669"/>
    <property type="project" value="TreeGrafter"/>
</dbReference>
<feature type="compositionally biased region" description="Low complexity" evidence="2">
    <location>
        <begin position="436"/>
        <end position="451"/>
    </location>
</feature>
<dbReference type="InterPro" id="IPR011993">
    <property type="entry name" value="PH-like_dom_sf"/>
</dbReference>
<evidence type="ECO:0000256" key="2">
    <source>
        <dbReference type="SAM" id="MobiDB-lite"/>
    </source>
</evidence>
<dbReference type="SUPFAM" id="SSF50729">
    <property type="entry name" value="PH domain-like"/>
    <property type="match status" value="1"/>
</dbReference>
<dbReference type="SMART" id="SM00233">
    <property type="entry name" value="PH"/>
    <property type="match status" value="1"/>
</dbReference>
<feature type="compositionally biased region" description="Basic and acidic residues" evidence="2">
    <location>
        <begin position="329"/>
        <end position="338"/>
    </location>
</feature>
<feature type="region of interest" description="Disordered" evidence="2">
    <location>
        <begin position="398"/>
        <end position="451"/>
    </location>
</feature>
<dbReference type="PANTHER" id="PTHR22902:SF27">
    <property type="entry name" value="PLECKSTRIN HOMOLOGY DOMAIN-CONTAINING FAMILY A MEMBER 3"/>
    <property type="match status" value="1"/>
</dbReference>
<keyword evidence="5" id="KW-1185">Reference proteome</keyword>
<feature type="compositionally biased region" description="Low complexity" evidence="2">
    <location>
        <begin position="465"/>
        <end position="479"/>
    </location>
</feature>
<dbReference type="Pfam" id="PF00169">
    <property type="entry name" value="PH"/>
    <property type="match status" value="1"/>
</dbReference>
<gene>
    <name evidence="4" type="ORF">C2E20_5410</name>
</gene>
<evidence type="ECO:0000259" key="3">
    <source>
        <dbReference type="PROSITE" id="PS50003"/>
    </source>
</evidence>
<dbReference type="InterPro" id="IPR045188">
    <property type="entry name" value="Boi1/Boi2-like"/>
</dbReference>
<protein>
    <recommendedName>
        <fullName evidence="3">PH domain-containing protein</fullName>
    </recommendedName>
</protein>
<comment type="caution">
    <text evidence="4">The sequence shown here is derived from an EMBL/GenBank/DDBJ whole genome shotgun (WGS) entry which is preliminary data.</text>
</comment>
<feature type="compositionally biased region" description="Low complexity" evidence="2">
    <location>
        <begin position="356"/>
        <end position="369"/>
    </location>
</feature>
<evidence type="ECO:0000256" key="1">
    <source>
        <dbReference type="ARBA" id="ARBA00022553"/>
    </source>
</evidence>
<evidence type="ECO:0000313" key="5">
    <source>
        <dbReference type="Proteomes" id="UP000239649"/>
    </source>
</evidence>
<dbReference type="OrthoDB" id="185175at2759"/>
<proteinExistence type="predicted"/>
<dbReference type="GO" id="GO:0005802">
    <property type="term" value="C:trans-Golgi network"/>
    <property type="evidence" value="ECO:0007669"/>
    <property type="project" value="TreeGrafter"/>
</dbReference>
<feature type="region of interest" description="Disordered" evidence="2">
    <location>
        <begin position="313"/>
        <end position="372"/>
    </location>
</feature>
<reference evidence="4 5" key="1">
    <citation type="journal article" date="2018" name="Plant J.">
        <title>Genome sequences of Chlorella sorokiniana UTEX 1602 and Micractinium conductrix SAG 241.80: implications to maltose excretion by a green alga.</title>
        <authorList>
            <person name="Arriola M.B."/>
            <person name="Velmurugan N."/>
            <person name="Zhang Y."/>
            <person name="Plunkett M.H."/>
            <person name="Hondzo H."/>
            <person name="Barney B.M."/>
        </authorList>
    </citation>
    <scope>NUCLEOTIDE SEQUENCE [LARGE SCALE GENOMIC DNA]</scope>
    <source>
        <strain evidence="4 5">SAG 241.80</strain>
    </source>
</reference>
<dbReference type="GO" id="GO:0055037">
    <property type="term" value="C:recycling endosome"/>
    <property type="evidence" value="ECO:0007669"/>
    <property type="project" value="TreeGrafter"/>
</dbReference>
<organism evidence="4 5">
    <name type="scientific">Micractinium conductrix</name>
    <dbReference type="NCBI Taxonomy" id="554055"/>
    <lineage>
        <taxon>Eukaryota</taxon>
        <taxon>Viridiplantae</taxon>
        <taxon>Chlorophyta</taxon>
        <taxon>core chlorophytes</taxon>
        <taxon>Trebouxiophyceae</taxon>
        <taxon>Chlorellales</taxon>
        <taxon>Chlorellaceae</taxon>
        <taxon>Chlorella clade</taxon>
        <taxon>Micractinium</taxon>
    </lineage>
</organism>
<dbReference type="InterPro" id="IPR001849">
    <property type="entry name" value="PH_domain"/>
</dbReference>
<dbReference type="Proteomes" id="UP000239649">
    <property type="component" value="Unassembled WGS sequence"/>
</dbReference>
<dbReference type="GO" id="GO:0005829">
    <property type="term" value="C:cytosol"/>
    <property type="evidence" value="ECO:0007669"/>
    <property type="project" value="GOC"/>
</dbReference>
<dbReference type="PROSITE" id="PS50003">
    <property type="entry name" value="PH_DOMAIN"/>
    <property type="match status" value="1"/>
</dbReference>
<dbReference type="PANTHER" id="PTHR22902">
    <property type="entry name" value="SESQUIPEDALIAN"/>
    <property type="match status" value="1"/>
</dbReference>
<keyword evidence="1" id="KW-0597">Phosphoprotein</keyword>
<sequence length="583" mass="57906">MASSGSLAALWTPLEQSGYLEKKGHSRKTWLRRYFVLKGGYLFYFNDRRDLQVAKKLHGVMPLESAKIETELPPSYRTKHRRDNAGPEHIITITLHTSVAFACKHPFYVLRAPTQEVQMAWAAIPRADLVQHLAAAGKLADVVATYAANVQNAFPTADASVLSTGGHACTAALANVGSLAGMIRSAKFAPALSDLDSLPVVNPNQLMLPTQSILARTVSGNVVTAAPHMVSPRAIEAPSAVTASGPAVIALPPASPAPAPTTFTLPPISALPPVALPPASALSPASLPPESALPAAGSAEAGRTAVAVSAATGAADTAATSGSTAASDAGKEKGKEAGKPAAASSEINPADDAGVTTSKPATAAAAKPAVGEGSGIWGKLDAAISRLDATTAAVTAAKAGAGKVSQEAARLEKDGSSGAGGATAAQQQPKKERADAGVGPSAPTPTTTATTAGGAGIVGAAAAAASSSSGGSDGVTTVSLASTAPPKRPSPLGAKPSVTAELPVALLTATLGPSPRSSNTGDGASDVPKLWLDNPLAQSMRGGGTGGTAKLALRADEAAELLAKLDAASGPLPASSFKAKAKA</sequence>
<dbReference type="Gene3D" id="2.30.29.30">
    <property type="entry name" value="Pleckstrin-homology domain (PH domain)/Phosphotyrosine-binding domain (PTB)"/>
    <property type="match status" value="1"/>
</dbReference>
<dbReference type="GO" id="GO:0007032">
    <property type="term" value="P:endosome organization"/>
    <property type="evidence" value="ECO:0007669"/>
    <property type="project" value="TreeGrafter"/>
</dbReference>
<feature type="region of interest" description="Disordered" evidence="2">
    <location>
        <begin position="465"/>
        <end position="497"/>
    </location>
</feature>
<feature type="domain" description="PH" evidence="3">
    <location>
        <begin position="13"/>
        <end position="130"/>
    </location>
</feature>
<dbReference type="EMBL" id="LHPF02000015">
    <property type="protein sequence ID" value="PSC71403.1"/>
    <property type="molecule type" value="Genomic_DNA"/>
</dbReference>
<name>A0A2P6VBE2_9CHLO</name>
<dbReference type="AlphaFoldDB" id="A0A2P6VBE2"/>